<keyword evidence="2 6" id="KW-0479">Metal-binding</keyword>
<feature type="binding site" evidence="6">
    <location>
        <position position="258"/>
    </location>
    <ligand>
        <name>Fe cation</name>
        <dbReference type="ChEBI" id="CHEBI:24875"/>
        <note>catalytic</note>
    </ligand>
</feature>
<evidence type="ECO:0000256" key="5">
    <source>
        <dbReference type="ARBA" id="ARBA00023004"/>
    </source>
</evidence>
<dbReference type="InterPro" id="IPR037151">
    <property type="entry name" value="AlkB-like_sf"/>
</dbReference>
<evidence type="ECO:0000256" key="3">
    <source>
        <dbReference type="ARBA" id="ARBA00022964"/>
    </source>
</evidence>
<evidence type="ECO:0000313" key="9">
    <source>
        <dbReference type="Proteomes" id="UP001172457"/>
    </source>
</evidence>
<feature type="domain" description="Alpha-ketoglutarate-dependent dioxygenase AlkB-like" evidence="7">
    <location>
        <begin position="95"/>
        <end position="288"/>
    </location>
</feature>
<dbReference type="GO" id="GO:0035516">
    <property type="term" value="F:broad specificity oxidative DNA demethylase activity"/>
    <property type="evidence" value="ECO:0007669"/>
    <property type="project" value="TreeGrafter"/>
</dbReference>
<sequence length="290" mass="32862">MERVFTSSSRHCLPFSSLRKEMMHVSRHLSNQWKNDHVVSFRPRANRMSTYAPQQRKPFSLILPRSRNSPYNNTEQKQVGMESTHENSHEILRSGMLLLKNYLTLSQQVEIVNRCEELGVGPGGFYQQSFKNGPKLRIQRMCLGKNWDPNTHYKERFRSYDGAEAPPIPDELSRMVKDVVQASQSLVSSEHELPLMSPDDHCESPRSLSAGLPVVSFSIGDSADFLYGDSFNADNASSVLLESGDVLIFGGKSRLIYHGVNTVIPNSAPRTLLEQSMLRPGRLSLTFREY</sequence>
<name>A0AA38W5U1_9ASTR</name>
<dbReference type="GO" id="GO:0035515">
    <property type="term" value="F:oxidative RNA demethylase activity"/>
    <property type="evidence" value="ECO:0007669"/>
    <property type="project" value="TreeGrafter"/>
</dbReference>
<evidence type="ECO:0000313" key="8">
    <source>
        <dbReference type="EMBL" id="KAJ9547832.1"/>
    </source>
</evidence>
<organism evidence="8 9">
    <name type="scientific">Centaurea solstitialis</name>
    <name type="common">yellow star-thistle</name>
    <dbReference type="NCBI Taxonomy" id="347529"/>
    <lineage>
        <taxon>Eukaryota</taxon>
        <taxon>Viridiplantae</taxon>
        <taxon>Streptophyta</taxon>
        <taxon>Embryophyta</taxon>
        <taxon>Tracheophyta</taxon>
        <taxon>Spermatophyta</taxon>
        <taxon>Magnoliopsida</taxon>
        <taxon>eudicotyledons</taxon>
        <taxon>Gunneridae</taxon>
        <taxon>Pentapetalae</taxon>
        <taxon>asterids</taxon>
        <taxon>campanulids</taxon>
        <taxon>Asterales</taxon>
        <taxon>Asteraceae</taxon>
        <taxon>Carduoideae</taxon>
        <taxon>Cardueae</taxon>
        <taxon>Centaureinae</taxon>
        <taxon>Centaurea</taxon>
    </lineage>
</organism>
<dbReference type="GO" id="GO:0005737">
    <property type="term" value="C:cytoplasm"/>
    <property type="evidence" value="ECO:0007669"/>
    <property type="project" value="TreeGrafter"/>
</dbReference>
<evidence type="ECO:0000259" key="7">
    <source>
        <dbReference type="Pfam" id="PF13532"/>
    </source>
</evidence>
<dbReference type="EMBL" id="JARYMX010000005">
    <property type="protein sequence ID" value="KAJ9547832.1"/>
    <property type="molecule type" value="Genomic_DNA"/>
</dbReference>
<keyword evidence="9" id="KW-1185">Reference proteome</keyword>
<reference evidence="8" key="1">
    <citation type="submission" date="2023-03" db="EMBL/GenBank/DDBJ databases">
        <title>Chromosome-scale reference genome and RAD-based genetic map of yellow starthistle (Centaurea solstitialis) reveal putative structural variation and QTLs associated with invader traits.</title>
        <authorList>
            <person name="Reatini B."/>
            <person name="Cang F.A."/>
            <person name="Jiang Q."/>
            <person name="Mckibben M.T.W."/>
            <person name="Barker M.S."/>
            <person name="Rieseberg L.H."/>
            <person name="Dlugosch K.M."/>
        </authorList>
    </citation>
    <scope>NUCLEOTIDE SEQUENCE</scope>
    <source>
        <strain evidence="8">CAN-66</strain>
        <tissue evidence="8">Leaf</tissue>
    </source>
</reference>
<dbReference type="PANTHER" id="PTHR16557">
    <property type="entry name" value="ALKYLATED DNA REPAIR PROTEIN ALKB-RELATED"/>
    <property type="match status" value="1"/>
</dbReference>
<dbReference type="PANTHER" id="PTHR16557:SF2">
    <property type="entry name" value="NUCLEIC ACID DIOXYGENASE ALKBH1"/>
    <property type="match status" value="1"/>
</dbReference>
<evidence type="ECO:0000256" key="6">
    <source>
        <dbReference type="PIRSR" id="PIRSR604574-2"/>
    </source>
</evidence>
<dbReference type="AlphaFoldDB" id="A0AA38W5U1"/>
<accession>A0AA38W5U1</accession>
<keyword evidence="4" id="KW-0560">Oxidoreductase</keyword>
<dbReference type="GO" id="GO:0008198">
    <property type="term" value="F:ferrous iron binding"/>
    <property type="evidence" value="ECO:0007669"/>
    <property type="project" value="TreeGrafter"/>
</dbReference>
<dbReference type="SUPFAM" id="SSF51197">
    <property type="entry name" value="Clavaminate synthase-like"/>
    <property type="match status" value="1"/>
</dbReference>
<keyword evidence="3" id="KW-0223">Dioxygenase</keyword>
<keyword evidence="5 6" id="KW-0408">Iron</keyword>
<comment type="caution">
    <text evidence="8">The sequence shown here is derived from an EMBL/GenBank/DDBJ whole genome shotgun (WGS) entry which is preliminary data.</text>
</comment>
<comment type="similarity">
    <text evidence="1">Belongs to the alkB family.</text>
</comment>
<gene>
    <name evidence="8" type="ORF">OSB04_020375</name>
</gene>
<dbReference type="Pfam" id="PF13532">
    <property type="entry name" value="2OG-FeII_Oxy_2"/>
    <property type="match status" value="1"/>
</dbReference>
<dbReference type="Proteomes" id="UP001172457">
    <property type="component" value="Chromosome 5"/>
</dbReference>
<evidence type="ECO:0000256" key="2">
    <source>
        <dbReference type="ARBA" id="ARBA00022723"/>
    </source>
</evidence>
<evidence type="ECO:0000256" key="1">
    <source>
        <dbReference type="ARBA" id="ARBA00007879"/>
    </source>
</evidence>
<dbReference type="Gene3D" id="2.60.120.590">
    <property type="entry name" value="Alpha-ketoglutarate-dependent dioxygenase AlkB-like"/>
    <property type="match status" value="1"/>
</dbReference>
<evidence type="ECO:0000256" key="4">
    <source>
        <dbReference type="ARBA" id="ARBA00023002"/>
    </source>
</evidence>
<comment type="cofactor">
    <cofactor evidence="6">
        <name>Fe(2+)</name>
        <dbReference type="ChEBI" id="CHEBI:29033"/>
    </cofactor>
    <text evidence="6">Binds 1 Fe(2+) ion per subunit.</text>
</comment>
<proteinExistence type="inferred from homology"/>
<dbReference type="InterPro" id="IPR004574">
    <property type="entry name" value="Alkb"/>
</dbReference>
<dbReference type="GO" id="GO:0035513">
    <property type="term" value="P:oxidative RNA demethylation"/>
    <property type="evidence" value="ECO:0007669"/>
    <property type="project" value="TreeGrafter"/>
</dbReference>
<dbReference type="InterPro" id="IPR027450">
    <property type="entry name" value="AlkB-like"/>
</dbReference>
<protein>
    <recommendedName>
        <fullName evidence="7">Alpha-ketoglutarate-dependent dioxygenase AlkB-like domain-containing protein</fullName>
    </recommendedName>
</protein>